<reference evidence="2" key="2">
    <citation type="submission" date="2021-10" db="EMBL/GenBank/DDBJ databases">
        <title>Phylogenomics reveals ancestral predisposition of the termite-cultivated fungus Termitomyces towards a domesticated lifestyle.</title>
        <authorList>
            <person name="Auxier B."/>
            <person name="Grum-Grzhimaylo A."/>
            <person name="Cardenas M.E."/>
            <person name="Lodge J.D."/>
            <person name="Laessoe T."/>
            <person name="Pedersen O."/>
            <person name="Smith M.E."/>
            <person name="Kuyper T.W."/>
            <person name="Franco-Molano E.A."/>
            <person name="Baroni T.J."/>
            <person name="Aanen D.K."/>
        </authorList>
    </citation>
    <scope>NUCLEOTIDE SEQUENCE</scope>
    <source>
        <strain evidence="2">D49</strain>
    </source>
</reference>
<dbReference type="AlphaFoldDB" id="A0A9P7KK09"/>
<feature type="region of interest" description="Disordered" evidence="1">
    <location>
        <begin position="1"/>
        <end position="37"/>
    </location>
</feature>
<evidence type="ECO:0000256" key="1">
    <source>
        <dbReference type="SAM" id="MobiDB-lite"/>
    </source>
</evidence>
<dbReference type="Proteomes" id="UP000717328">
    <property type="component" value="Unassembled WGS sequence"/>
</dbReference>
<comment type="caution">
    <text evidence="2">The sequence shown here is derived from an EMBL/GenBank/DDBJ whole genome shotgun (WGS) entry which is preliminary data.</text>
</comment>
<accession>A0A9P7KK09</accession>
<reference evidence="2" key="1">
    <citation type="submission" date="2021-02" db="EMBL/GenBank/DDBJ databases">
        <authorList>
            <person name="Nieuwenhuis M."/>
            <person name="Van De Peppel L.J.J."/>
        </authorList>
    </citation>
    <scope>NUCLEOTIDE SEQUENCE</scope>
    <source>
        <strain evidence="2">D49</strain>
    </source>
</reference>
<protein>
    <submittedName>
        <fullName evidence="2">Uncharacterized protein</fullName>
    </submittedName>
</protein>
<dbReference type="OrthoDB" id="3067933at2759"/>
<evidence type="ECO:0000313" key="2">
    <source>
        <dbReference type="EMBL" id="KAG5651255.1"/>
    </source>
</evidence>
<name>A0A9P7KK09_9AGAR</name>
<sequence length="282" mass="30733">MPKPAAEENTNTTREPASEGKDATPHTNTSKITQAGAGTVLKRSEEGKAAPQFASGLNDSQVRHSEITTCWIAAERALQHARSRMSSVSCVFHRRKIQESEYVVLAGFDESIIRSSFGYLEQIHVFTSAKVKVTSALLSELGRLFSPFSSILFTESSSYHMPVFKDDGNVWEYNELARLTAISFTSGESRAKMPLTVISLSHTHTPSPADRLASFSQGGSKSGEGDKTNNDDPDNNPEKLSKDKLHAGLAKISFKISSDICSSPDEQNVFQTLAMQGSLTIE</sequence>
<dbReference type="EMBL" id="JABCKI010000270">
    <property type="protein sequence ID" value="KAG5651255.1"/>
    <property type="molecule type" value="Genomic_DNA"/>
</dbReference>
<gene>
    <name evidence="2" type="ORF">H0H81_009299</name>
</gene>
<keyword evidence="3" id="KW-1185">Reference proteome</keyword>
<feature type="compositionally biased region" description="Basic and acidic residues" evidence="1">
    <location>
        <begin position="223"/>
        <end position="241"/>
    </location>
</feature>
<proteinExistence type="predicted"/>
<feature type="non-terminal residue" evidence="2">
    <location>
        <position position="1"/>
    </location>
</feature>
<evidence type="ECO:0000313" key="3">
    <source>
        <dbReference type="Proteomes" id="UP000717328"/>
    </source>
</evidence>
<feature type="region of interest" description="Disordered" evidence="1">
    <location>
        <begin position="204"/>
        <end position="241"/>
    </location>
</feature>
<organism evidence="2 3">
    <name type="scientific">Sphagnurus paluster</name>
    <dbReference type="NCBI Taxonomy" id="117069"/>
    <lineage>
        <taxon>Eukaryota</taxon>
        <taxon>Fungi</taxon>
        <taxon>Dikarya</taxon>
        <taxon>Basidiomycota</taxon>
        <taxon>Agaricomycotina</taxon>
        <taxon>Agaricomycetes</taxon>
        <taxon>Agaricomycetidae</taxon>
        <taxon>Agaricales</taxon>
        <taxon>Tricholomatineae</taxon>
        <taxon>Lyophyllaceae</taxon>
        <taxon>Sphagnurus</taxon>
    </lineage>
</organism>